<evidence type="ECO:0000313" key="4">
    <source>
        <dbReference type="EMBL" id="KTR05292.1"/>
    </source>
</evidence>
<dbReference type="OrthoDB" id="9793697at2"/>
<dbReference type="STRING" id="33881.NS184_10455"/>
<organism evidence="4 5">
    <name type="scientific">Curtobacterium luteum</name>
    <dbReference type="NCBI Taxonomy" id="33881"/>
    <lineage>
        <taxon>Bacteria</taxon>
        <taxon>Bacillati</taxon>
        <taxon>Actinomycetota</taxon>
        <taxon>Actinomycetes</taxon>
        <taxon>Micrococcales</taxon>
        <taxon>Microbacteriaceae</taxon>
        <taxon>Curtobacterium</taxon>
    </lineage>
</organism>
<dbReference type="PATRIC" id="fig|33881.3.peg.2438"/>
<feature type="domain" description="STAS" evidence="3">
    <location>
        <begin position="11"/>
        <end position="111"/>
    </location>
</feature>
<sequence length="112" mass="11698">MDIVVHEASANTAVLECSGRLNMVSAPAFRERVAEVVGGGRANLAVELSGVDFMDSSGLGALVGSLKTARQAGGDLRIAAPSEQVQMVLKLSNIDKILRTYPNGDAAVSDWL</sequence>
<dbReference type="InterPro" id="IPR002645">
    <property type="entry name" value="STAS_dom"/>
</dbReference>
<protein>
    <recommendedName>
        <fullName evidence="2">Anti-sigma factor antagonist</fullName>
    </recommendedName>
</protein>
<dbReference type="PANTHER" id="PTHR33495:SF2">
    <property type="entry name" value="ANTI-SIGMA FACTOR ANTAGONIST TM_1081-RELATED"/>
    <property type="match status" value="1"/>
</dbReference>
<dbReference type="PROSITE" id="PS50801">
    <property type="entry name" value="STAS"/>
    <property type="match status" value="1"/>
</dbReference>
<dbReference type="RefSeq" id="WP_058726050.1">
    <property type="nucleotide sequence ID" value="NZ_LDQC01000057.1"/>
</dbReference>
<dbReference type="SUPFAM" id="SSF52091">
    <property type="entry name" value="SpoIIaa-like"/>
    <property type="match status" value="1"/>
</dbReference>
<dbReference type="InterPro" id="IPR003658">
    <property type="entry name" value="Anti-sigma_ant"/>
</dbReference>
<accession>A0A175RQZ6</accession>
<dbReference type="AlphaFoldDB" id="A0A175RQZ6"/>
<comment type="caution">
    <text evidence="4">The sequence shown here is derived from an EMBL/GenBank/DDBJ whole genome shotgun (WGS) entry which is preliminary data.</text>
</comment>
<evidence type="ECO:0000256" key="1">
    <source>
        <dbReference type="ARBA" id="ARBA00009013"/>
    </source>
</evidence>
<dbReference type="InterPro" id="IPR036513">
    <property type="entry name" value="STAS_dom_sf"/>
</dbReference>
<dbReference type="NCBIfam" id="TIGR00377">
    <property type="entry name" value="ant_ant_sig"/>
    <property type="match status" value="1"/>
</dbReference>
<dbReference type="EMBL" id="LDQC01000057">
    <property type="protein sequence ID" value="KTR05292.1"/>
    <property type="molecule type" value="Genomic_DNA"/>
</dbReference>
<comment type="similarity">
    <text evidence="1 2">Belongs to the anti-sigma-factor antagonist family.</text>
</comment>
<dbReference type="Gene3D" id="3.30.750.24">
    <property type="entry name" value="STAS domain"/>
    <property type="match status" value="1"/>
</dbReference>
<dbReference type="Pfam" id="PF01740">
    <property type="entry name" value="STAS"/>
    <property type="match status" value="1"/>
</dbReference>
<evidence type="ECO:0000259" key="3">
    <source>
        <dbReference type="PROSITE" id="PS50801"/>
    </source>
</evidence>
<dbReference type="PANTHER" id="PTHR33495">
    <property type="entry name" value="ANTI-SIGMA FACTOR ANTAGONIST TM_1081-RELATED-RELATED"/>
    <property type="match status" value="1"/>
</dbReference>
<proteinExistence type="inferred from homology"/>
<gene>
    <name evidence="4" type="ORF">NS184_10455</name>
</gene>
<dbReference type="Proteomes" id="UP000078252">
    <property type="component" value="Unassembled WGS sequence"/>
</dbReference>
<reference evidence="4 5" key="1">
    <citation type="journal article" date="2016" name="Front. Microbiol.">
        <title>Genomic Resource of Rice Seed Associated Bacteria.</title>
        <authorList>
            <person name="Midha S."/>
            <person name="Bansal K."/>
            <person name="Sharma S."/>
            <person name="Kumar N."/>
            <person name="Patil P.P."/>
            <person name="Chaudhry V."/>
            <person name="Patil P.B."/>
        </authorList>
    </citation>
    <scope>NUCLEOTIDE SEQUENCE [LARGE SCALE GENOMIC DNA]</scope>
    <source>
        <strain evidence="4 5">NS184</strain>
    </source>
</reference>
<name>A0A175RQZ6_9MICO</name>
<dbReference type="CDD" id="cd07043">
    <property type="entry name" value="STAS_anti-anti-sigma_factors"/>
    <property type="match status" value="1"/>
</dbReference>
<evidence type="ECO:0000256" key="2">
    <source>
        <dbReference type="RuleBase" id="RU003749"/>
    </source>
</evidence>
<dbReference type="GO" id="GO:0043856">
    <property type="term" value="F:anti-sigma factor antagonist activity"/>
    <property type="evidence" value="ECO:0007669"/>
    <property type="project" value="InterPro"/>
</dbReference>
<evidence type="ECO:0000313" key="5">
    <source>
        <dbReference type="Proteomes" id="UP000078252"/>
    </source>
</evidence>